<name>A0ABQ2VLR6_9ACTN</name>
<dbReference type="EMBL" id="BMRP01000036">
    <property type="protein sequence ID" value="GGU90769.1"/>
    <property type="molecule type" value="Genomic_DNA"/>
</dbReference>
<dbReference type="Proteomes" id="UP000654471">
    <property type="component" value="Unassembled WGS sequence"/>
</dbReference>
<proteinExistence type="predicted"/>
<evidence type="ECO:0000256" key="1">
    <source>
        <dbReference type="SAM" id="MobiDB-lite"/>
    </source>
</evidence>
<evidence type="ECO:0000313" key="2">
    <source>
        <dbReference type="EMBL" id="GGU90769.1"/>
    </source>
</evidence>
<feature type="compositionally biased region" description="Low complexity" evidence="1">
    <location>
        <begin position="53"/>
        <end position="73"/>
    </location>
</feature>
<evidence type="ECO:0000313" key="3">
    <source>
        <dbReference type="Proteomes" id="UP000654471"/>
    </source>
</evidence>
<sequence>MGVRVSGLLRAVDRPHPPSLVFSTRNGRGRAGGAGCPDVKRSSPDTQPRRTVTAPQQPRAAAPPAAGATANNHHGGKADNVGRRKAQRSRNGEQPPRRDSRQRAKPSQAQRTGPQKACVTA</sequence>
<keyword evidence="3" id="KW-1185">Reference proteome</keyword>
<gene>
    <name evidence="2" type="ORF">GCM10010211_66820</name>
</gene>
<reference evidence="3" key="1">
    <citation type="journal article" date="2019" name="Int. J. Syst. Evol. Microbiol.">
        <title>The Global Catalogue of Microorganisms (GCM) 10K type strain sequencing project: providing services to taxonomists for standard genome sequencing and annotation.</title>
        <authorList>
            <consortium name="The Broad Institute Genomics Platform"/>
            <consortium name="The Broad Institute Genome Sequencing Center for Infectious Disease"/>
            <person name="Wu L."/>
            <person name="Ma J."/>
        </authorList>
    </citation>
    <scope>NUCLEOTIDE SEQUENCE [LARGE SCALE GENOMIC DNA]</scope>
    <source>
        <strain evidence="3">JCM 3399</strain>
    </source>
</reference>
<feature type="region of interest" description="Disordered" evidence="1">
    <location>
        <begin position="1"/>
        <end position="121"/>
    </location>
</feature>
<organism evidence="2 3">
    <name type="scientific">Streptomyces albospinus</name>
    <dbReference type="NCBI Taxonomy" id="285515"/>
    <lineage>
        <taxon>Bacteria</taxon>
        <taxon>Bacillati</taxon>
        <taxon>Actinomycetota</taxon>
        <taxon>Actinomycetes</taxon>
        <taxon>Kitasatosporales</taxon>
        <taxon>Streptomycetaceae</taxon>
        <taxon>Streptomyces</taxon>
    </lineage>
</organism>
<protein>
    <submittedName>
        <fullName evidence="2">Uncharacterized protein</fullName>
    </submittedName>
</protein>
<comment type="caution">
    <text evidence="2">The sequence shown here is derived from an EMBL/GenBank/DDBJ whole genome shotgun (WGS) entry which is preliminary data.</text>
</comment>
<accession>A0ABQ2VLR6</accession>